<sequence length="142" mass="16849">MLYVLDHVEKELHMIDPSPVPKWCEGNAFRKYGKTLTHFYLKYMAAMNVHIPGWNEDIYQWKFTHEKNIVQDDERGYSTGYLVLQYMSVWKSTLSTVIYKIARTMRQNFIVDLLTSDLNSYKSLLPMDVKNYLSRIVGRDIK</sequence>
<dbReference type="AlphaFoldDB" id="A0A8T0UX82"/>
<name>A0A8T0UX82_PANVG</name>
<gene>
    <name evidence="1" type="ORF">PVAP13_3KG483805</name>
</gene>
<keyword evidence="2" id="KW-1185">Reference proteome</keyword>
<comment type="caution">
    <text evidence="1">The sequence shown here is derived from an EMBL/GenBank/DDBJ whole genome shotgun (WGS) entry which is preliminary data.</text>
</comment>
<proteinExistence type="predicted"/>
<protein>
    <submittedName>
        <fullName evidence="1">Uncharacterized protein</fullName>
    </submittedName>
</protein>
<evidence type="ECO:0000313" key="2">
    <source>
        <dbReference type="Proteomes" id="UP000823388"/>
    </source>
</evidence>
<dbReference type="EMBL" id="CM029041">
    <property type="protein sequence ID" value="KAG2626857.1"/>
    <property type="molecule type" value="Genomic_DNA"/>
</dbReference>
<reference evidence="1" key="1">
    <citation type="submission" date="2020-05" db="EMBL/GenBank/DDBJ databases">
        <title>WGS assembly of Panicum virgatum.</title>
        <authorList>
            <person name="Lovell J.T."/>
            <person name="Jenkins J."/>
            <person name="Shu S."/>
            <person name="Juenger T.E."/>
            <person name="Schmutz J."/>
        </authorList>
    </citation>
    <scope>NUCLEOTIDE SEQUENCE</scope>
    <source>
        <strain evidence="1">AP13</strain>
    </source>
</reference>
<organism evidence="1 2">
    <name type="scientific">Panicum virgatum</name>
    <name type="common">Blackwell switchgrass</name>
    <dbReference type="NCBI Taxonomy" id="38727"/>
    <lineage>
        <taxon>Eukaryota</taxon>
        <taxon>Viridiplantae</taxon>
        <taxon>Streptophyta</taxon>
        <taxon>Embryophyta</taxon>
        <taxon>Tracheophyta</taxon>
        <taxon>Spermatophyta</taxon>
        <taxon>Magnoliopsida</taxon>
        <taxon>Liliopsida</taxon>
        <taxon>Poales</taxon>
        <taxon>Poaceae</taxon>
        <taxon>PACMAD clade</taxon>
        <taxon>Panicoideae</taxon>
        <taxon>Panicodae</taxon>
        <taxon>Paniceae</taxon>
        <taxon>Panicinae</taxon>
        <taxon>Panicum</taxon>
        <taxon>Panicum sect. Hiantes</taxon>
    </lineage>
</organism>
<accession>A0A8T0UX82</accession>
<dbReference type="Proteomes" id="UP000823388">
    <property type="component" value="Chromosome 3K"/>
</dbReference>
<evidence type="ECO:0000313" key="1">
    <source>
        <dbReference type="EMBL" id="KAG2626857.1"/>
    </source>
</evidence>